<dbReference type="EMBL" id="BFAZ01000013">
    <property type="protein sequence ID" value="GBF44501.1"/>
    <property type="molecule type" value="Genomic_DNA"/>
</dbReference>
<evidence type="ECO:0000313" key="1">
    <source>
        <dbReference type="EMBL" id="GBF44501.1"/>
    </source>
</evidence>
<organism evidence="1 2">
    <name type="scientific">Leptospira ellinghausenii</name>
    <dbReference type="NCBI Taxonomy" id="1917822"/>
    <lineage>
        <taxon>Bacteria</taxon>
        <taxon>Pseudomonadati</taxon>
        <taxon>Spirochaetota</taxon>
        <taxon>Spirochaetia</taxon>
        <taxon>Leptospirales</taxon>
        <taxon>Leptospiraceae</taxon>
        <taxon>Leptospira</taxon>
    </lineage>
</organism>
<proteinExistence type="predicted"/>
<protein>
    <submittedName>
        <fullName evidence="1">Putative DSBA oxidoreductase</fullName>
    </submittedName>
</protein>
<gene>
    <name evidence="1" type="ORF">LPTSP2_38040</name>
</gene>
<dbReference type="OrthoDB" id="332386at2"/>
<name>A0A2P2DIU4_9LEPT</name>
<sequence length="68" mass="7804">MAEDKITPTTNSREKDLSKYKENVDLSDVTGKYRVIDRTKKVVIKLGFPTEAEALAFAFDYFEKKKKG</sequence>
<dbReference type="AlphaFoldDB" id="A0A2P2DIU4"/>
<dbReference type="Proteomes" id="UP000245206">
    <property type="component" value="Unassembled WGS sequence"/>
</dbReference>
<evidence type="ECO:0000313" key="2">
    <source>
        <dbReference type="Proteomes" id="UP000245206"/>
    </source>
</evidence>
<accession>A0A2P2DIU4</accession>
<dbReference type="RefSeq" id="WP_108961473.1">
    <property type="nucleotide sequence ID" value="NZ_BFAZ01000013.1"/>
</dbReference>
<comment type="caution">
    <text evidence="1">The sequence shown here is derived from an EMBL/GenBank/DDBJ whole genome shotgun (WGS) entry which is preliminary data.</text>
</comment>
<keyword evidence="2" id="KW-1185">Reference proteome</keyword>
<reference evidence="2" key="1">
    <citation type="journal article" date="2019" name="Microbiol. Immunol.">
        <title>Molecular and phenotypic characterization of Leptospira johnsonii sp. nov., Leptospira ellinghausenii sp. nov. and Leptospira ryugenii sp. nov. isolated from soil and water in Japan.</title>
        <authorList>
            <person name="Masuzawa T."/>
            <person name="Saito M."/>
            <person name="Nakao R."/>
            <person name="Nikaido Y."/>
            <person name="Matsumoto M."/>
            <person name="Ogawa M."/>
            <person name="Yokoyama M."/>
            <person name="Hidaka Y."/>
            <person name="Tomita J."/>
            <person name="Sakakibara K."/>
            <person name="Suzuki K."/>
            <person name="Yasuda S."/>
            <person name="Sato H."/>
            <person name="Yamaguchi M."/>
            <person name="Yoshida S.I."/>
            <person name="Koizumi N."/>
            <person name="Kawamura Y."/>
        </authorList>
    </citation>
    <scope>NUCLEOTIDE SEQUENCE [LARGE SCALE GENOMIC DNA]</scope>
    <source>
        <strain evidence="2">E18</strain>
    </source>
</reference>